<evidence type="ECO:0000256" key="1">
    <source>
        <dbReference type="SAM" id="MobiDB-lite"/>
    </source>
</evidence>
<name>A0A5B7IH39_PORTR</name>
<feature type="region of interest" description="Disordered" evidence="1">
    <location>
        <begin position="19"/>
        <end position="39"/>
    </location>
</feature>
<protein>
    <submittedName>
        <fullName evidence="2">Uncharacterized protein</fullName>
    </submittedName>
</protein>
<dbReference type="EMBL" id="VSRR010055255">
    <property type="protein sequence ID" value="MPC80867.1"/>
    <property type="molecule type" value="Genomic_DNA"/>
</dbReference>
<evidence type="ECO:0000313" key="2">
    <source>
        <dbReference type="EMBL" id="MPC80867.1"/>
    </source>
</evidence>
<evidence type="ECO:0000313" key="3">
    <source>
        <dbReference type="Proteomes" id="UP000324222"/>
    </source>
</evidence>
<feature type="compositionally biased region" description="Basic residues" evidence="1">
    <location>
        <begin position="26"/>
        <end position="39"/>
    </location>
</feature>
<proteinExistence type="predicted"/>
<organism evidence="2 3">
    <name type="scientific">Portunus trituberculatus</name>
    <name type="common">Swimming crab</name>
    <name type="synonym">Neptunus trituberculatus</name>
    <dbReference type="NCBI Taxonomy" id="210409"/>
    <lineage>
        <taxon>Eukaryota</taxon>
        <taxon>Metazoa</taxon>
        <taxon>Ecdysozoa</taxon>
        <taxon>Arthropoda</taxon>
        <taxon>Crustacea</taxon>
        <taxon>Multicrustacea</taxon>
        <taxon>Malacostraca</taxon>
        <taxon>Eumalacostraca</taxon>
        <taxon>Eucarida</taxon>
        <taxon>Decapoda</taxon>
        <taxon>Pleocyemata</taxon>
        <taxon>Brachyura</taxon>
        <taxon>Eubrachyura</taxon>
        <taxon>Portunoidea</taxon>
        <taxon>Portunidae</taxon>
        <taxon>Portuninae</taxon>
        <taxon>Portunus</taxon>
    </lineage>
</organism>
<accession>A0A5B7IH39</accession>
<gene>
    <name evidence="2" type="ORF">E2C01_075461</name>
</gene>
<sequence>MFPVICPILLLIQHDAGRGGAVWGGAKRRRQRQRQRRYA</sequence>
<dbReference type="Proteomes" id="UP000324222">
    <property type="component" value="Unassembled WGS sequence"/>
</dbReference>
<keyword evidence="3" id="KW-1185">Reference proteome</keyword>
<dbReference type="AlphaFoldDB" id="A0A5B7IH39"/>
<comment type="caution">
    <text evidence="2">The sequence shown here is derived from an EMBL/GenBank/DDBJ whole genome shotgun (WGS) entry which is preliminary data.</text>
</comment>
<reference evidence="2 3" key="1">
    <citation type="submission" date="2019-05" db="EMBL/GenBank/DDBJ databases">
        <title>Another draft genome of Portunus trituberculatus and its Hox gene families provides insights of decapod evolution.</title>
        <authorList>
            <person name="Jeong J.-H."/>
            <person name="Song I."/>
            <person name="Kim S."/>
            <person name="Choi T."/>
            <person name="Kim D."/>
            <person name="Ryu S."/>
            <person name="Kim W."/>
        </authorList>
    </citation>
    <scope>NUCLEOTIDE SEQUENCE [LARGE SCALE GENOMIC DNA]</scope>
    <source>
        <tissue evidence="2">Muscle</tissue>
    </source>
</reference>